<protein>
    <recommendedName>
        <fullName evidence="4">DUF4190 domain-containing protein</fullName>
    </recommendedName>
</protein>
<keyword evidence="1" id="KW-1133">Transmembrane helix</keyword>
<keyword evidence="3" id="KW-1185">Reference proteome</keyword>
<proteinExistence type="predicted"/>
<organism evidence="2 3">
    <name type="scientific">Labedaea rhizosphaerae</name>
    <dbReference type="NCBI Taxonomy" id="598644"/>
    <lineage>
        <taxon>Bacteria</taxon>
        <taxon>Bacillati</taxon>
        <taxon>Actinomycetota</taxon>
        <taxon>Actinomycetes</taxon>
        <taxon>Pseudonocardiales</taxon>
        <taxon>Pseudonocardiaceae</taxon>
        <taxon>Labedaea</taxon>
    </lineage>
</organism>
<evidence type="ECO:0000256" key="1">
    <source>
        <dbReference type="SAM" id="Phobius"/>
    </source>
</evidence>
<evidence type="ECO:0008006" key="4">
    <source>
        <dbReference type="Google" id="ProtNLM"/>
    </source>
</evidence>
<keyword evidence="1" id="KW-0812">Transmembrane</keyword>
<gene>
    <name evidence="2" type="ORF">EV186_1011665</name>
</gene>
<dbReference type="RefSeq" id="WP_243753878.1">
    <property type="nucleotide sequence ID" value="NZ_SNXZ01000001.1"/>
</dbReference>
<sequence>MSASPSGQQAPSNGMGTAGFVCGLVGLVFSFIPVIGVIAWPLVIIGIVLSAIGMSHASKGRATNKGLATAGLVVSVIGLVICIIWVAALGNN</sequence>
<reference evidence="2 3" key="1">
    <citation type="submission" date="2019-03" db="EMBL/GenBank/DDBJ databases">
        <title>Genomic Encyclopedia of Type Strains, Phase IV (KMG-IV): sequencing the most valuable type-strain genomes for metagenomic binning, comparative biology and taxonomic classification.</title>
        <authorList>
            <person name="Goeker M."/>
        </authorList>
    </citation>
    <scope>NUCLEOTIDE SEQUENCE [LARGE SCALE GENOMIC DNA]</scope>
    <source>
        <strain evidence="2 3">DSM 45361</strain>
    </source>
</reference>
<dbReference type="AlphaFoldDB" id="A0A4R6SMZ1"/>
<feature type="transmembrane region" description="Helical" evidence="1">
    <location>
        <begin position="12"/>
        <end position="32"/>
    </location>
</feature>
<keyword evidence="1" id="KW-0472">Membrane</keyword>
<accession>A0A4R6SMZ1</accession>
<dbReference type="EMBL" id="SNXZ01000001">
    <property type="protein sequence ID" value="TDQ05688.1"/>
    <property type="molecule type" value="Genomic_DNA"/>
</dbReference>
<evidence type="ECO:0000313" key="2">
    <source>
        <dbReference type="EMBL" id="TDQ05688.1"/>
    </source>
</evidence>
<dbReference type="Proteomes" id="UP000295444">
    <property type="component" value="Unassembled WGS sequence"/>
</dbReference>
<feature type="transmembrane region" description="Helical" evidence="1">
    <location>
        <begin position="67"/>
        <end position="88"/>
    </location>
</feature>
<name>A0A4R6SMZ1_LABRH</name>
<evidence type="ECO:0000313" key="3">
    <source>
        <dbReference type="Proteomes" id="UP000295444"/>
    </source>
</evidence>
<comment type="caution">
    <text evidence="2">The sequence shown here is derived from an EMBL/GenBank/DDBJ whole genome shotgun (WGS) entry which is preliminary data.</text>
</comment>